<sequence length="69" mass="7632">MVTADHVTSRWDGIPLTSQSALLEAEDGATIITETMKEDETRESKNCSERTGKVPLSTTYSMKKLIVKT</sequence>
<name>J9EX12_WUCBA</name>
<accession>J9EX12</accession>
<dbReference type="EMBL" id="ADBV01000482">
    <property type="protein sequence ID" value="EJW87141.1"/>
    <property type="molecule type" value="Genomic_DNA"/>
</dbReference>
<reference evidence="2" key="1">
    <citation type="submission" date="2012-08" db="EMBL/GenBank/DDBJ databases">
        <title>The Genome Sequence of Wuchereria bancrofti.</title>
        <authorList>
            <person name="Nutman T.B."/>
            <person name="Fink D.L."/>
            <person name="Russ C."/>
            <person name="Young S."/>
            <person name="Zeng Q."/>
            <person name="Koehrsen M."/>
            <person name="Alvarado L."/>
            <person name="Berlin A."/>
            <person name="Chapman S.B."/>
            <person name="Chen Z."/>
            <person name="Freedman E."/>
            <person name="Gellesch M."/>
            <person name="Goldberg J."/>
            <person name="Griggs A."/>
            <person name="Gujja S."/>
            <person name="Heilman E.R."/>
            <person name="Heiman D."/>
            <person name="Hepburn T."/>
            <person name="Howarth C."/>
            <person name="Jen D."/>
            <person name="Larson L."/>
            <person name="Lewis B."/>
            <person name="Mehta T."/>
            <person name="Park D."/>
            <person name="Pearson M."/>
            <person name="Roberts A."/>
            <person name="Saif S."/>
            <person name="Shea T."/>
            <person name="Shenoy N."/>
            <person name="Sisk P."/>
            <person name="Stolte C."/>
            <person name="Sykes S."/>
            <person name="Walk T."/>
            <person name="White J."/>
            <person name="Yandava C."/>
            <person name="Haas B."/>
            <person name="Henn M.R."/>
            <person name="Nusbaum C."/>
            <person name="Birren B."/>
        </authorList>
    </citation>
    <scope>NUCLEOTIDE SEQUENCE [LARGE SCALE GENOMIC DNA]</scope>
    <source>
        <strain evidence="2">NA</strain>
    </source>
</reference>
<comment type="caution">
    <text evidence="1">The sequence shown here is derived from an EMBL/GenBank/DDBJ whole genome shotgun (WGS) entry which is preliminary data.</text>
</comment>
<dbReference type="Proteomes" id="UP000004810">
    <property type="component" value="Unassembled WGS sequence"/>
</dbReference>
<protein>
    <submittedName>
        <fullName evidence="1">Uncharacterized protein</fullName>
    </submittedName>
</protein>
<gene>
    <name evidence="1" type="ORF">WUBG_01947</name>
</gene>
<evidence type="ECO:0000313" key="1">
    <source>
        <dbReference type="EMBL" id="EJW87141.1"/>
    </source>
</evidence>
<proteinExistence type="predicted"/>
<organism evidence="1 2">
    <name type="scientific">Wuchereria bancrofti</name>
    <dbReference type="NCBI Taxonomy" id="6293"/>
    <lineage>
        <taxon>Eukaryota</taxon>
        <taxon>Metazoa</taxon>
        <taxon>Ecdysozoa</taxon>
        <taxon>Nematoda</taxon>
        <taxon>Chromadorea</taxon>
        <taxon>Rhabditida</taxon>
        <taxon>Spirurina</taxon>
        <taxon>Spiruromorpha</taxon>
        <taxon>Filarioidea</taxon>
        <taxon>Onchocercidae</taxon>
        <taxon>Wuchereria</taxon>
    </lineage>
</organism>
<evidence type="ECO:0000313" key="2">
    <source>
        <dbReference type="Proteomes" id="UP000004810"/>
    </source>
</evidence>
<dbReference type="AlphaFoldDB" id="J9EX12"/>